<evidence type="ECO:0000313" key="7">
    <source>
        <dbReference type="EMBL" id="KAK8246552.1"/>
    </source>
</evidence>
<evidence type="ECO:0000256" key="2">
    <source>
        <dbReference type="ARBA" id="ARBA00022448"/>
    </source>
</evidence>
<sequence length="554" mass="59157">MPTGAIGVGTRIPSSTAWAGQPAIRGRSESVRMAYLTASIVGVQFTWGVEMSYCTPYLLQLGMAKSLVSLVWIAGPLSGLIMQPVVGILADRSTSPWGRRRPFMVGGAVVVSVLLMILGWAEELVSLFVSNQDLKRKVTITLAVLCIYAIDFAINSVQASGRSLIVDVLPTSKQQLGSAWATRMVAVGSLIGYGAGALDLEAIFGTALGDTQFKQLIVVAAIALLTCTGITCWAVSEKVLVDDGEPRPGNGAVDILAQMVRTTTNLPPRISAICWVQFWAWIGNANGYTGWFPFLFYSTTWVGEIYKRYDVPAGAQQSADALGQIGRLGSLSLIIFSTITFIGSVALPSLVRTPDDEKPEFTPRPPPGLAGVFEVYEKNKPSLLTAWTISHIIFTCTMILAPLANSFRYATTIVAICGIPWAVACWAPFTLMGVEINRLAGAGYRRVSGSDMEMAGGESSKGGAQGTTSSGELSGVYLGILNLFTTIPQFIGTMISWAVFSMLEPGKSPELAKEAHPSEHHPKDGPNAIAVCLFIGALSTGVAAYATNWLRRLE</sequence>
<organism evidence="7 8">
    <name type="scientific">Phyllosticta capitalensis</name>
    <dbReference type="NCBI Taxonomy" id="121624"/>
    <lineage>
        <taxon>Eukaryota</taxon>
        <taxon>Fungi</taxon>
        <taxon>Dikarya</taxon>
        <taxon>Ascomycota</taxon>
        <taxon>Pezizomycotina</taxon>
        <taxon>Dothideomycetes</taxon>
        <taxon>Dothideomycetes incertae sedis</taxon>
        <taxon>Botryosphaeriales</taxon>
        <taxon>Phyllostictaceae</taxon>
        <taxon>Phyllosticta</taxon>
    </lineage>
</organism>
<evidence type="ECO:0000256" key="6">
    <source>
        <dbReference type="SAM" id="Phobius"/>
    </source>
</evidence>
<feature type="transmembrane region" description="Helical" evidence="6">
    <location>
        <begin position="33"/>
        <end position="49"/>
    </location>
</feature>
<evidence type="ECO:0000256" key="3">
    <source>
        <dbReference type="ARBA" id="ARBA00022692"/>
    </source>
</evidence>
<dbReference type="Gene3D" id="1.20.1250.20">
    <property type="entry name" value="MFS general substrate transporter like domains"/>
    <property type="match status" value="1"/>
</dbReference>
<dbReference type="EMBL" id="JBBWRZ010000001">
    <property type="protein sequence ID" value="KAK8246552.1"/>
    <property type="molecule type" value="Genomic_DNA"/>
</dbReference>
<keyword evidence="8" id="KW-1185">Reference proteome</keyword>
<accession>A0ABR1Z2Z3</accession>
<keyword evidence="3 6" id="KW-0812">Transmembrane</keyword>
<dbReference type="PANTHER" id="PTHR19432">
    <property type="entry name" value="SUGAR TRANSPORTER"/>
    <property type="match status" value="1"/>
</dbReference>
<proteinExistence type="predicted"/>
<keyword evidence="4 6" id="KW-1133">Transmembrane helix</keyword>
<feature type="transmembrane region" description="Helical" evidence="6">
    <location>
        <begin position="331"/>
        <end position="351"/>
    </location>
</feature>
<gene>
    <name evidence="7" type="ORF">HDK90DRAFT_407321</name>
</gene>
<evidence type="ECO:0000256" key="1">
    <source>
        <dbReference type="ARBA" id="ARBA00004141"/>
    </source>
</evidence>
<dbReference type="Proteomes" id="UP001492380">
    <property type="component" value="Unassembled WGS sequence"/>
</dbReference>
<feature type="transmembrane region" description="Helical" evidence="6">
    <location>
        <begin position="102"/>
        <end position="121"/>
    </location>
</feature>
<evidence type="ECO:0000313" key="8">
    <source>
        <dbReference type="Proteomes" id="UP001492380"/>
    </source>
</evidence>
<reference evidence="7 8" key="1">
    <citation type="submission" date="2024-04" db="EMBL/GenBank/DDBJ databases">
        <title>Phyllosticta paracitricarpa is synonymous to the EU quarantine fungus P. citricarpa based on phylogenomic analyses.</title>
        <authorList>
            <consortium name="Lawrence Berkeley National Laboratory"/>
            <person name="Van Ingen-Buijs V.A."/>
            <person name="Van Westerhoven A.C."/>
            <person name="Haridas S."/>
            <person name="Skiadas P."/>
            <person name="Martin F."/>
            <person name="Groenewald J.Z."/>
            <person name="Crous P.W."/>
            <person name="Seidl M.F."/>
        </authorList>
    </citation>
    <scope>NUCLEOTIDE SEQUENCE [LARGE SCALE GENOMIC DNA]</scope>
    <source>
        <strain evidence="7 8">CBS 123374</strain>
    </source>
</reference>
<feature type="transmembrane region" description="Helical" evidence="6">
    <location>
        <begin position="216"/>
        <end position="236"/>
    </location>
</feature>
<dbReference type="InterPro" id="IPR036259">
    <property type="entry name" value="MFS_trans_sf"/>
</dbReference>
<feature type="transmembrane region" description="Helical" evidence="6">
    <location>
        <begin position="69"/>
        <end position="90"/>
    </location>
</feature>
<keyword evidence="2" id="KW-0813">Transport</keyword>
<name>A0ABR1Z2Z3_9PEZI</name>
<evidence type="ECO:0000256" key="4">
    <source>
        <dbReference type="ARBA" id="ARBA00022989"/>
    </source>
</evidence>
<evidence type="ECO:0000256" key="5">
    <source>
        <dbReference type="ARBA" id="ARBA00023136"/>
    </source>
</evidence>
<keyword evidence="5 6" id="KW-0472">Membrane</keyword>
<feature type="transmembrane region" description="Helical" evidence="6">
    <location>
        <begin position="409"/>
        <end position="429"/>
    </location>
</feature>
<protein>
    <submittedName>
        <fullName evidence="7">Sucrose transporter</fullName>
    </submittedName>
</protein>
<feature type="transmembrane region" description="Helical" evidence="6">
    <location>
        <begin position="383"/>
        <end position="403"/>
    </location>
</feature>
<comment type="caution">
    <text evidence="7">The sequence shown here is derived from an EMBL/GenBank/DDBJ whole genome shotgun (WGS) entry which is preliminary data.</text>
</comment>
<dbReference type="Pfam" id="PF13347">
    <property type="entry name" value="MFS_2"/>
    <property type="match status" value="1"/>
</dbReference>
<dbReference type="SUPFAM" id="SSF103473">
    <property type="entry name" value="MFS general substrate transporter"/>
    <property type="match status" value="1"/>
</dbReference>
<dbReference type="PANTHER" id="PTHR19432:SF76">
    <property type="entry name" value="TRANSPORTER, PUTATIVE (EUROFUNG)-RELATED"/>
    <property type="match status" value="1"/>
</dbReference>
<feature type="transmembrane region" description="Helical" evidence="6">
    <location>
        <begin position="528"/>
        <end position="550"/>
    </location>
</feature>
<comment type="subcellular location">
    <subcellularLocation>
        <location evidence="1">Membrane</location>
        <topology evidence="1">Multi-pass membrane protein</topology>
    </subcellularLocation>
</comment>